<proteinExistence type="predicted"/>
<accession>A0A1V4SNV0</accession>
<gene>
    <name evidence="2" type="primary">epsJ_1</name>
    <name evidence="2" type="ORF">CLHUN_09050</name>
</gene>
<dbReference type="CDD" id="cd00761">
    <property type="entry name" value="Glyco_tranf_GTA_type"/>
    <property type="match status" value="1"/>
</dbReference>
<dbReference type="RefSeq" id="WP_080063357.1">
    <property type="nucleotide sequence ID" value="NZ_MZGX01000004.1"/>
</dbReference>
<dbReference type="Proteomes" id="UP000191554">
    <property type="component" value="Unassembled WGS sequence"/>
</dbReference>
<reference evidence="2 3" key="1">
    <citation type="submission" date="2017-03" db="EMBL/GenBank/DDBJ databases">
        <title>Genome sequence of Clostridium hungatei DSM 14427.</title>
        <authorList>
            <person name="Poehlein A."/>
            <person name="Daniel R."/>
        </authorList>
    </citation>
    <scope>NUCLEOTIDE SEQUENCE [LARGE SCALE GENOMIC DNA]</scope>
    <source>
        <strain evidence="2 3">DSM 14427</strain>
    </source>
</reference>
<sequence>MDNSPLISVIIPMYNTAGFIERTVKSVLTQTYGKLEVVIVDDGSTDDGAKLVALLQEADPRVKYIHQNNQGVSTARNTAMENASGEYLAFLDSDDLWEPHKLEKQIRRIQTTGMEACYCGYRMFCGDEMGRAFPERYYEGKILPQVIMEKVSVWTSTIVIKKSIVTNNNLTFRPGLNWSEDMEFFCKLMYICNFCCVRETLALYRQRPDSLSVLPDRTPEIVLWKEFMAWLDSFPEQAGCSKKKIHQAVQRYKIPSIAVFCTYQLLISGEGTGQDFLSKVPPRLVSQYRPSFSSTGLKLWIKKLLILYRYGYKSKL</sequence>
<evidence type="ECO:0000313" key="3">
    <source>
        <dbReference type="Proteomes" id="UP000191554"/>
    </source>
</evidence>
<keyword evidence="3" id="KW-1185">Reference proteome</keyword>
<name>A0A1V4SNV0_RUMHU</name>
<dbReference type="InterPro" id="IPR029044">
    <property type="entry name" value="Nucleotide-diphossugar_trans"/>
</dbReference>
<evidence type="ECO:0000313" key="2">
    <source>
        <dbReference type="EMBL" id="OPX45530.1"/>
    </source>
</evidence>
<dbReference type="Pfam" id="PF00535">
    <property type="entry name" value="Glycos_transf_2"/>
    <property type="match status" value="1"/>
</dbReference>
<dbReference type="GO" id="GO:0016758">
    <property type="term" value="F:hexosyltransferase activity"/>
    <property type="evidence" value="ECO:0007669"/>
    <property type="project" value="UniProtKB-ARBA"/>
</dbReference>
<dbReference type="InterPro" id="IPR001173">
    <property type="entry name" value="Glyco_trans_2-like"/>
</dbReference>
<dbReference type="SUPFAM" id="SSF53448">
    <property type="entry name" value="Nucleotide-diphospho-sugar transferases"/>
    <property type="match status" value="1"/>
</dbReference>
<organism evidence="2 3">
    <name type="scientific">Ruminiclostridium hungatei</name>
    <name type="common">Clostridium hungatei</name>
    <dbReference type="NCBI Taxonomy" id="48256"/>
    <lineage>
        <taxon>Bacteria</taxon>
        <taxon>Bacillati</taxon>
        <taxon>Bacillota</taxon>
        <taxon>Clostridia</taxon>
        <taxon>Eubacteriales</taxon>
        <taxon>Oscillospiraceae</taxon>
        <taxon>Ruminiclostridium</taxon>
    </lineage>
</organism>
<dbReference type="Gene3D" id="3.90.550.10">
    <property type="entry name" value="Spore Coat Polysaccharide Biosynthesis Protein SpsA, Chain A"/>
    <property type="match status" value="1"/>
</dbReference>
<dbReference type="PANTHER" id="PTHR22916">
    <property type="entry name" value="GLYCOSYLTRANSFERASE"/>
    <property type="match status" value="1"/>
</dbReference>
<comment type="caution">
    <text evidence="2">The sequence shown here is derived from an EMBL/GenBank/DDBJ whole genome shotgun (WGS) entry which is preliminary data.</text>
</comment>
<keyword evidence="2" id="KW-0328">Glycosyltransferase</keyword>
<feature type="domain" description="Glycosyltransferase 2-like" evidence="1">
    <location>
        <begin position="8"/>
        <end position="137"/>
    </location>
</feature>
<evidence type="ECO:0000259" key="1">
    <source>
        <dbReference type="Pfam" id="PF00535"/>
    </source>
</evidence>
<dbReference type="EC" id="2.4.-.-" evidence="2"/>
<protein>
    <submittedName>
        <fullName evidence="2">Putative glycosyltransferase EpsJ</fullName>
        <ecNumber evidence="2">2.4.-.-</ecNumber>
    </submittedName>
</protein>
<dbReference type="OrthoDB" id="9815829at2"/>
<dbReference type="PANTHER" id="PTHR22916:SF3">
    <property type="entry name" value="UDP-GLCNAC:BETAGAL BETA-1,3-N-ACETYLGLUCOSAMINYLTRANSFERASE-LIKE PROTEIN 1"/>
    <property type="match status" value="1"/>
</dbReference>
<keyword evidence="2" id="KW-0808">Transferase</keyword>
<dbReference type="STRING" id="48256.CLHUN_09050"/>
<dbReference type="AlphaFoldDB" id="A0A1V4SNV0"/>
<dbReference type="EMBL" id="MZGX01000004">
    <property type="protein sequence ID" value="OPX45530.1"/>
    <property type="molecule type" value="Genomic_DNA"/>
</dbReference>